<feature type="compositionally biased region" description="Low complexity" evidence="1">
    <location>
        <begin position="328"/>
        <end position="339"/>
    </location>
</feature>
<dbReference type="InParanoid" id="K5X2T2"/>
<feature type="compositionally biased region" description="Polar residues" evidence="1">
    <location>
        <begin position="465"/>
        <end position="474"/>
    </location>
</feature>
<dbReference type="PANTHER" id="PTHR15615:SF10">
    <property type="entry name" value="PHO85 CYCLIN-2-RELATED"/>
    <property type="match status" value="1"/>
</dbReference>
<dbReference type="PANTHER" id="PTHR15615">
    <property type="match status" value="1"/>
</dbReference>
<feature type="compositionally biased region" description="Low complexity" evidence="1">
    <location>
        <begin position="346"/>
        <end position="356"/>
    </location>
</feature>
<dbReference type="OrthoDB" id="10250320at2759"/>
<dbReference type="InterPro" id="IPR006671">
    <property type="entry name" value="Cyclin_N"/>
</dbReference>
<sequence length="544" mass="58011">MPVPTHPAANPHHHADRRHPASLLPSSMHDPQLVSLMQRRVSLDMVQYVASSAASVIHIDDYPTASPSSWGSGSGSGAAASRSSSPCGPSTGSASAHDSVVAKQCLTPPTSPRRARTLSARSTEGANKLISLENFIVHLVKCSNVQVPTLLTTLIYLERLRTKLPDVAKGMPCTRHRVFLATLIVTAKYLNDSSPKNVHWAKYAVMFDVAEINLMEKQLLYLLDYDLRFDEAEAIKYFMPFMQTSTSSARASAIDVVSRAGKARAQHVRTQTQLPTPPDEEPSAISAAITSAVRGIARRLSTAHLAASNSTRSTASSNPMFNNFNGGSSTSSSASDMASLVDDTGSSSSSSSSSSSGWLSNNESDDDGCDVTVERKALIKRRRQEEHDGSTEPTPTKRPFMLRPIPAHAYRGSVRSRKHSDTSSINTIMGSDSPVRSMRSRSSGESKRSTSMTGSVATGEKLESGMTTSATMPSLSRSSIAGGFLSRMWGAATKAAMANSGVQDGGRCMGGHDGDGGRTPEQAQSTLRRLVPSRSAGIRNIGEL</sequence>
<feature type="region of interest" description="Disordered" evidence="1">
    <location>
        <begin position="264"/>
        <end position="283"/>
    </location>
</feature>
<feature type="domain" description="Cyclin N-terminal" evidence="2">
    <location>
        <begin position="131"/>
        <end position="228"/>
    </location>
</feature>
<feature type="compositionally biased region" description="Basic and acidic residues" evidence="1">
    <location>
        <begin position="372"/>
        <end position="390"/>
    </location>
</feature>
<dbReference type="SUPFAM" id="SSF47954">
    <property type="entry name" value="Cyclin-like"/>
    <property type="match status" value="1"/>
</dbReference>
<dbReference type="GO" id="GO:0016538">
    <property type="term" value="F:cyclin-dependent protein serine/threonine kinase regulator activity"/>
    <property type="evidence" value="ECO:0007669"/>
    <property type="project" value="TreeGrafter"/>
</dbReference>
<feature type="compositionally biased region" description="Low complexity" evidence="1">
    <location>
        <begin position="1"/>
        <end position="10"/>
    </location>
</feature>
<gene>
    <name evidence="3" type="ORF">AGABI1DRAFT_126448</name>
</gene>
<reference evidence="4" key="1">
    <citation type="journal article" date="2012" name="Proc. Natl. Acad. Sci. U.S.A.">
        <title>Genome sequence of the button mushroom Agaricus bisporus reveals mechanisms governing adaptation to a humic-rich ecological niche.</title>
        <authorList>
            <person name="Morin E."/>
            <person name="Kohler A."/>
            <person name="Baker A.R."/>
            <person name="Foulongne-Oriol M."/>
            <person name="Lombard V."/>
            <person name="Nagy L.G."/>
            <person name="Ohm R.A."/>
            <person name="Patyshakuliyeva A."/>
            <person name="Brun A."/>
            <person name="Aerts A.L."/>
            <person name="Bailey A.M."/>
            <person name="Billette C."/>
            <person name="Coutinho P.M."/>
            <person name="Deakin G."/>
            <person name="Doddapaneni H."/>
            <person name="Floudas D."/>
            <person name="Grimwood J."/>
            <person name="Hilden K."/>
            <person name="Kuees U."/>
            <person name="LaButti K.M."/>
            <person name="Lapidus A."/>
            <person name="Lindquist E.A."/>
            <person name="Lucas S.M."/>
            <person name="Murat C."/>
            <person name="Riley R.W."/>
            <person name="Salamov A.A."/>
            <person name="Schmutz J."/>
            <person name="Subramanian V."/>
            <person name="Woesten H.A.B."/>
            <person name="Xu J."/>
            <person name="Eastwood D.C."/>
            <person name="Foster G.D."/>
            <person name="Sonnenberg A.S."/>
            <person name="Cullen D."/>
            <person name="de Vries R.P."/>
            <person name="Lundell T."/>
            <person name="Hibbett D.S."/>
            <person name="Henrissat B."/>
            <person name="Burton K.S."/>
            <person name="Kerrigan R.W."/>
            <person name="Challen M.P."/>
            <person name="Grigoriev I.V."/>
            <person name="Martin F."/>
        </authorList>
    </citation>
    <scope>NUCLEOTIDE SEQUENCE [LARGE SCALE GENOMIC DNA]</scope>
    <source>
        <strain evidence="4">JB137-S8 / ATCC MYA-4627 / FGSC 10392</strain>
    </source>
</reference>
<dbReference type="OMA" id="WHIVKEA"/>
<evidence type="ECO:0000313" key="4">
    <source>
        <dbReference type="Proteomes" id="UP000008493"/>
    </source>
</evidence>
<feature type="region of interest" description="Disordered" evidence="1">
    <location>
        <begin position="507"/>
        <end position="526"/>
    </location>
</feature>
<feature type="region of interest" description="Disordered" evidence="1">
    <location>
        <begin position="67"/>
        <end position="100"/>
    </location>
</feature>
<feature type="region of interest" description="Disordered" evidence="1">
    <location>
        <begin position="327"/>
        <end position="474"/>
    </location>
</feature>
<dbReference type="GO" id="GO:0019901">
    <property type="term" value="F:protein kinase binding"/>
    <property type="evidence" value="ECO:0007669"/>
    <property type="project" value="InterPro"/>
</dbReference>
<dbReference type="Pfam" id="PF00134">
    <property type="entry name" value="Cyclin_N"/>
    <property type="match status" value="1"/>
</dbReference>
<dbReference type="InterPro" id="IPR013922">
    <property type="entry name" value="Cyclin_PHO80-like"/>
</dbReference>
<proteinExistence type="predicted"/>
<dbReference type="CDD" id="cd20557">
    <property type="entry name" value="CYCLIN_ScPCL1-like"/>
    <property type="match status" value="1"/>
</dbReference>
<dbReference type="EMBL" id="JH971387">
    <property type="protein sequence ID" value="EKM82101.1"/>
    <property type="molecule type" value="Genomic_DNA"/>
</dbReference>
<dbReference type="AlphaFoldDB" id="K5X2T2"/>
<name>K5X2T2_AGABU</name>
<protein>
    <recommendedName>
        <fullName evidence="2">Cyclin N-terminal domain-containing protein</fullName>
    </recommendedName>
</protein>
<organism evidence="3 4">
    <name type="scientific">Agaricus bisporus var. burnettii (strain JB137-S8 / ATCC MYA-4627 / FGSC 10392)</name>
    <name type="common">White button mushroom</name>
    <dbReference type="NCBI Taxonomy" id="597362"/>
    <lineage>
        <taxon>Eukaryota</taxon>
        <taxon>Fungi</taxon>
        <taxon>Dikarya</taxon>
        <taxon>Basidiomycota</taxon>
        <taxon>Agaricomycotina</taxon>
        <taxon>Agaricomycetes</taxon>
        <taxon>Agaricomycetidae</taxon>
        <taxon>Agaricales</taxon>
        <taxon>Agaricineae</taxon>
        <taxon>Agaricaceae</taxon>
        <taxon>Agaricus</taxon>
    </lineage>
</organism>
<dbReference type="STRING" id="597362.K5X2T2"/>
<evidence type="ECO:0000259" key="2">
    <source>
        <dbReference type="Pfam" id="PF00134"/>
    </source>
</evidence>
<dbReference type="HOGENOM" id="CLU_018149_2_0_1"/>
<dbReference type="Gene3D" id="1.10.472.10">
    <property type="entry name" value="Cyclin-like"/>
    <property type="match status" value="1"/>
</dbReference>
<accession>K5X2T2</accession>
<dbReference type="GO" id="GO:0000307">
    <property type="term" value="C:cyclin-dependent protein kinase holoenzyme complex"/>
    <property type="evidence" value="ECO:0007669"/>
    <property type="project" value="TreeGrafter"/>
</dbReference>
<feature type="region of interest" description="Disordered" evidence="1">
    <location>
        <begin position="1"/>
        <end position="27"/>
    </location>
</feature>
<evidence type="ECO:0000313" key="3">
    <source>
        <dbReference type="EMBL" id="EKM82101.1"/>
    </source>
</evidence>
<feature type="compositionally biased region" description="Low complexity" evidence="1">
    <location>
        <begin position="67"/>
        <end position="96"/>
    </location>
</feature>
<dbReference type="RefSeq" id="XP_007327837.1">
    <property type="nucleotide sequence ID" value="XM_007327775.1"/>
</dbReference>
<dbReference type="GeneID" id="18826504"/>
<dbReference type="KEGG" id="abp:AGABI1DRAFT126448"/>
<evidence type="ECO:0000256" key="1">
    <source>
        <dbReference type="SAM" id="MobiDB-lite"/>
    </source>
</evidence>
<keyword evidence="4" id="KW-1185">Reference proteome</keyword>
<dbReference type="GO" id="GO:0005634">
    <property type="term" value="C:nucleus"/>
    <property type="evidence" value="ECO:0007669"/>
    <property type="project" value="TreeGrafter"/>
</dbReference>
<dbReference type="eggNOG" id="KOG1674">
    <property type="taxonomic scope" value="Eukaryota"/>
</dbReference>
<dbReference type="InterPro" id="IPR036915">
    <property type="entry name" value="Cyclin-like_sf"/>
</dbReference>
<dbReference type="Proteomes" id="UP000008493">
    <property type="component" value="Unassembled WGS sequence"/>
</dbReference>